<feature type="domain" description="BTB" evidence="1">
    <location>
        <begin position="20"/>
        <end position="93"/>
    </location>
</feature>
<evidence type="ECO:0000313" key="3">
    <source>
        <dbReference type="Proteomes" id="UP001221142"/>
    </source>
</evidence>
<evidence type="ECO:0000313" key="2">
    <source>
        <dbReference type="EMBL" id="KAJ7623704.1"/>
    </source>
</evidence>
<dbReference type="EMBL" id="JARKIF010000014">
    <property type="protein sequence ID" value="KAJ7623704.1"/>
    <property type="molecule type" value="Genomic_DNA"/>
</dbReference>
<sequence>MAHSNLESVKTHPKYDFTGGDLHVIAENTEFIIHRYFFERESAKFRSLLSSPSPGQPQQGSSKLTAIRLTEVTVKEFEKFLMVFYNPTYTLYPSTTASDWALILALADSWQFAEVAKLAIRELEKSTMSAIERIVLYQRHGLKLEAPELVVHYAEVGRRGFPLDLRESKMLALDTVVFLNQVMHAVEKAKSGEPTSPLSPTDNVALIKRVMEEINLKHAPSAGNKFLLAVYRHKLKTFRKQQHSIQTSCGVW</sequence>
<dbReference type="InterPro" id="IPR011333">
    <property type="entry name" value="SKP1/BTB/POZ_sf"/>
</dbReference>
<dbReference type="AlphaFoldDB" id="A0AAD7FJH8"/>
<comment type="caution">
    <text evidence="2">The sequence shown here is derived from an EMBL/GenBank/DDBJ whole genome shotgun (WGS) entry which is preliminary data.</text>
</comment>
<reference evidence="2" key="1">
    <citation type="submission" date="2023-03" db="EMBL/GenBank/DDBJ databases">
        <title>Massive genome expansion in bonnet fungi (Mycena s.s.) driven by repeated elements and novel gene families across ecological guilds.</title>
        <authorList>
            <consortium name="Lawrence Berkeley National Laboratory"/>
            <person name="Harder C.B."/>
            <person name="Miyauchi S."/>
            <person name="Viragh M."/>
            <person name="Kuo A."/>
            <person name="Thoen E."/>
            <person name="Andreopoulos B."/>
            <person name="Lu D."/>
            <person name="Skrede I."/>
            <person name="Drula E."/>
            <person name="Henrissat B."/>
            <person name="Morin E."/>
            <person name="Kohler A."/>
            <person name="Barry K."/>
            <person name="LaButti K."/>
            <person name="Morin E."/>
            <person name="Salamov A."/>
            <person name="Lipzen A."/>
            <person name="Mereny Z."/>
            <person name="Hegedus B."/>
            <person name="Baldrian P."/>
            <person name="Stursova M."/>
            <person name="Weitz H."/>
            <person name="Taylor A."/>
            <person name="Grigoriev I.V."/>
            <person name="Nagy L.G."/>
            <person name="Martin F."/>
            <person name="Kauserud H."/>
        </authorList>
    </citation>
    <scope>NUCLEOTIDE SEQUENCE</scope>
    <source>
        <strain evidence="2">9284</strain>
    </source>
</reference>
<proteinExistence type="predicted"/>
<protein>
    <recommendedName>
        <fullName evidence="1">BTB domain-containing protein</fullName>
    </recommendedName>
</protein>
<dbReference type="PROSITE" id="PS50097">
    <property type="entry name" value="BTB"/>
    <property type="match status" value="1"/>
</dbReference>
<name>A0AAD7FJH8_9AGAR</name>
<dbReference type="Gene3D" id="3.30.710.10">
    <property type="entry name" value="Potassium Channel Kv1.1, Chain A"/>
    <property type="match status" value="1"/>
</dbReference>
<dbReference type="Pfam" id="PF00651">
    <property type="entry name" value="BTB"/>
    <property type="match status" value="1"/>
</dbReference>
<dbReference type="SUPFAM" id="SSF54695">
    <property type="entry name" value="POZ domain"/>
    <property type="match status" value="1"/>
</dbReference>
<dbReference type="InterPro" id="IPR000210">
    <property type="entry name" value="BTB/POZ_dom"/>
</dbReference>
<keyword evidence="3" id="KW-1185">Reference proteome</keyword>
<accession>A0AAD7FJH8</accession>
<evidence type="ECO:0000259" key="1">
    <source>
        <dbReference type="PROSITE" id="PS50097"/>
    </source>
</evidence>
<organism evidence="2 3">
    <name type="scientific">Roridomyces roridus</name>
    <dbReference type="NCBI Taxonomy" id="1738132"/>
    <lineage>
        <taxon>Eukaryota</taxon>
        <taxon>Fungi</taxon>
        <taxon>Dikarya</taxon>
        <taxon>Basidiomycota</taxon>
        <taxon>Agaricomycotina</taxon>
        <taxon>Agaricomycetes</taxon>
        <taxon>Agaricomycetidae</taxon>
        <taxon>Agaricales</taxon>
        <taxon>Marasmiineae</taxon>
        <taxon>Mycenaceae</taxon>
        <taxon>Roridomyces</taxon>
    </lineage>
</organism>
<dbReference type="Proteomes" id="UP001221142">
    <property type="component" value="Unassembled WGS sequence"/>
</dbReference>
<gene>
    <name evidence="2" type="ORF">FB45DRAFT_752542</name>
</gene>